<evidence type="ECO:0000313" key="18">
    <source>
        <dbReference type="EMBL" id="SFV57196.1"/>
    </source>
</evidence>
<keyword evidence="8" id="KW-0001">2Fe-2S</keyword>
<dbReference type="InterPro" id="IPR050573">
    <property type="entry name" value="SDH/FRD_Iron-Sulfur"/>
</dbReference>
<gene>
    <name evidence="18" type="ORF">MNB_SV-8-1010</name>
</gene>
<dbReference type="InterPro" id="IPR009051">
    <property type="entry name" value="Helical_ferredxn"/>
</dbReference>
<evidence type="ECO:0000256" key="12">
    <source>
        <dbReference type="ARBA" id="ARBA00023014"/>
    </source>
</evidence>
<comment type="cofactor">
    <cofactor evidence="1">
        <name>[3Fe-4S] cluster</name>
        <dbReference type="ChEBI" id="CHEBI:21137"/>
    </cofactor>
</comment>
<feature type="domain" description="4Fe-4S ferredoxin-type" evidence="17">
    <location>
        <begin position="170"/>
        <end position="199"/>
    </location>
</feature>
<evidence type="ECO:0000256" key="2">
    <source>
        <dbReference type="ARBA" id="ARBA00001966"/>
    </source>
</evidence>
<dbReference type="Gene3D" id="1.10.1060.10">
    <property type="entry name" value="Alpha-helical ferredoxin"/>
    <property type="match status" value="1"/>
</dbReference>
<keyword evidence="6" id="KW-0004">4Fe-4S</keyword>
<evidence type="ECO:0000259" key="16">
    <source>
        <dbReference type="PROSITE" id="PS51085"/>
    </source>
</evidence>
<dbReference type="PROSITE" id="PS51379">
    <property type="entry name" value="4FE4S_FER_2"/>
    <property type="match status" value="2"/>
</dbReference>
<dbReference type="GO" id="GO:0051539">
    <property type="term" value="F:4 iron, 4 sulfur cluster binding"/>
    <property type="evidence" value="ECO:0007669"/>
    <property type="project" value="UniProtKB-KW"/>
</dbReference>
<evidence type="ECO:0000256" key="13">
    <source>
        <dbReference type="ARBA" id="ARBA00023291"/>
    </source>
</evidence>
<keyword evidence="11" id="KW-0408">Iron</keyword>
<evidence type="ECO:0000256" key="4">
    <source>
        <dbReference type="ARBA" id="ARBA00009433"/>
    </source>
</evidence>
<dbReference type="AlphaFoldDB" id="A0A1W1BUL5"/>
<reference evidence="18" key="1">
    <citation type="submission" date="2016-10" db="EMBL/GenBank/DDBJ databases">
        <authorList>
            <person name="de Groot N.N."/>
        </authorList>
    </citation>
    <scope>NUCLEOTIDE SEQUENCE</scope>
</reference>
<comment type="pathway">
    <text evidence="3">Carbohydrate metabolism; tricarboxylic acid cycle.</text>
</comment>
<evidence type="ECO:0000256" key="14">
    <source>
        <dbReference type="ARBA" id="ARBA00034078"/>
    </source>
</evidence>
<dbReference type="InterPro" id="IPR004489">
    <property type="entry name" value="Succ_DH/fum_Rdtase_Fe-S"/>
</dbReference>
<dbReference type="InterPro" id="IPR012675">
    <property type="entry name" value="Beta-grasp_dom_sf"/>
</dbReference>
<name>A0A1W1BUL5_9ZZZZ</name>
<dbReference type="GO" id="GO:0051537">
    <property type="term" value="F:2 iron, 2 sulfur cluster binding"/>
    <property type="evidence" value="ECO:0007669"/>
    <property type="project" value="UniProtKB-KW"/>
</dbReference>
<proteinExistence type="inferred from homology"/>
<dbReference type="Pfam" id="PF13085">
    <property type="entry name" value="Fer2_3"/>
    <property type="match status" value="1"/>
</dbReference>
<keyword evidence="12" id="KW-0411">Iron-sulfur</keyword>
<dbReference type="EMBL" id="FPHD01000044">
    <property type="protein sequence ID" value="SFV57196.1"/>
    <property type="molecule type" value="Genomic_DNA"/>
</dbReference>
<dbReference type="PROSITE" id="PS51085">
    <property type="entry name" value="2FE2S_FER_2"/>
    <property type="match status" value="1"/>
</dbReference>
<dbReference type="InterPro" id="IPR001041">
    <property type="entry name" value="2Fe-2S_ferredoxin-type"/>
</dbReference>
<keyword evidence="9" id="KW-0479">Metal-binding</keyword>
<feature type="domain" description="4Fe-4S ferredoxin-type" evidence="17">
    <location>
        <begin position="116"/>
        <end position="145"/>
    </location>
</feature>
<comment type="cofactor">
    <cofactor evidence="2">
        <name>[4Fe-4S] cluster</name>
        <dbReference type="ChEBI" id="CHEBI:49883"/>
    </cofactor>
</comment>
<dbReference type="PANTHER" id="PTHR11921">
    <property type="entry name" value="SUCCINATE DEHYDROGENASE IRON-SULFUR PROTEIN"/>
    <property type="match status" value="1"/>
</dbReference>
<evidence type="ECO:0000256" key="8">
    <source>
        <dbReference type="ARBA" id="ARBA00022714"/>
    </source>
</evidence>
<dbReference type="InterPro" id="IPR036010">
    <property type="entry name" value="2Fe-2S_ferredoxin-like_sf"/>
</dbReference>
<dbReference type="GO" id="GO:0046872">
    <property type="term" value="F:metal ion binding"/>
    <property type="evidence" value="ECO:0007669"/>
    <property type="project" value="UniProtKB-KW"/>
</dbReference>
<evidence type="ECO:0000256" key="3">
    <source>
        <dbReference type="ARBA" id="ARBA00005163"/>
    </source>
</evidence>
<dbReference type="PROSITE" id="PS00198">
    <property type="entry name" value="4FE4S_FER_1"/>
    <property type="match status" value="2"/>
</dbReference>
<evidence type="ECO:0000256" key="11">
    <source>
        <dbReference type="ARBA" id="ARBA00023004"/>
    </source>
</evidence>
<dbReference type="InterPro" id="IPR017900">
    <property type="entry name" value="4Fe4S_Fe_S_CS"/>
</dbReference>
<keyword evidence="10" id="KW-0560">Oxidoreductase</keyword>
<dbReference type="GO" id="GO:0008177">
    <property type="term" value="F:succinate dehydrogenase (quinone) activity"/>
    <property type="evidence" value="ECO:0007669"/>
    <property type="project" value="UniProtKB-EC"/>
</dbReference>
<evidence type="ECO:0000256" key="5">
    <source>
        <dbReference type="ARBA" id="ARBA00012792"/>
    </source>
</evidence>
<feature type="region of interest" description="Disordered" evidence="15">
    <location>
        <begin position="207"/>
        <end position="235"/>
    </location>
</feature>
<evidence type="ECO:0000256" key="1">
    <source>
        <dbReference type="ARBA" id="ARBA00001927"/>
    </source>
</evidence>
<protein>
    <recommendedName>
        <fullName evidence="5">succinate dehydrogenase</fullName>
        <ecNumber evidence="5">1.3.5.1</ecNumber>
    </recommendedName>
</protein>
<dbReference type="GO" id="GO:0022904">
    <property type="term" value="P:respiratory electron transport chain"/>
    <property type="evidence" value="ECO:0007669"/>
    <property type="project" value="TreeGrafter"/>
</dbReference>
<organism evidence="18">
    <name type="scientific">hydrothermal vent metagenome</name>
    <dbReference type="NCBI Taxonomy" id="652676"/>
    <lineage>
        <taxon>unclassified sequences</taxon>
        <taxon>metagenomes</taxon>
        <taxon>ecological metagenomes</taxon>
    </lineage>
</organism>
<feature type="compositionally biased region" description="Polar residues" evidence="15">
    <location>
        <begin position="207"/>
        <end position="223"/>
    </location>
</feature>
<dbReference type="GO" id="GO:0051538">
    <property type="term" value="F:3 iron, 4 sulfur cluster binding"/>
    <property type="evidence" value="ECO:0007669"/>
    <property type="project" value="UniProtKB-KW"/>
</dbReference>
<evidence type="ECO:0000256" key="7">
    <source>
        <dbReference type="ARBA" id="ARBA00022532"/>
    </source>
</evidence>
<keyword evidence="13" id="KW-0003">3Fe-4S</keyword>
<feature type="domain" description="2Fe-2S ferredoxin-type" evidence="16">
    <location>
        <begin position="1"/>
        <end position="79"/>
    </location>
</feature>
<dbReference type="SUPFAM" id="SSF54292">
    <property type="entry name" value="2Fe-2S ferredoxin-like"/>
    <property type="match status" value="1"/>
</dbReference>
<evidence type="ECO:0000256" key="10">
    <source>
        <dbReference type="ARBA" id="ARBA00023002"/>
    </source>
</evidence>
<accession>A0A1W1BUL5</accession>
<dbReference type="PANTHER" id="PTHR11921:SF29">
    <property type="entry name" value="SUCCINATE DEHYDROGENASE [UBIQUINONE] IRON-SULFUR SUBUNIT, MITOCHONDRIAL"/>
    <property type="match status" value="1"/>
</dbReference>
<dbReference type="CDD" id="cd00207">
    <property type="entry name" value="fer2"/>
    <property type="match status" value="1"/>
</dbReference>
<dbReference type="InterPro" id="IPR025192">
    <property type="entry name" value="Succ_DH/fum_Rdtase_N"/>
</dbReference>
<dbReference type="Gene3D" id="3.10.20.30">
    <property type="match status" value="1"/>
</dbReference>
<dbReference type="SUPFAM" id="SSF46548">
    <property type="entry name" value="alpha-helical ferredoxin"/>
    <property type="match status" value="1"/>
</dbReference>
<keyword evidence="7" id="KW-0816">Tricarboxylic acid cycle</keyword>
<evidence type="ECO:0000256" key="15">
    <source>
        <dbReference type="SAM" id="MobiDB-lite"/>
    </source>
</evidence>
<evidence type="ECO:0000256" key="9">
    <source>
        <dbReference type="ARBA" id="ARBA00022723"/>
    </source>
</evidence>
<evidence type="ECO:0000256" key="6">
    <source>
        <dbReference type="ARBA" id="ARBA00022485"/>
    </source>
</evidence>
<dbReference type="NCBIfam" id="TIGR00384">
    <property type="entry name" value="dhsB"/>
    <property type="match status" value="1"/>
</dbReference>
<dbReference type="GO" id="GO:0006099">
    <property type="term" value="P:tricarboxylic acid cycle"/>
    <property type="evidence" value="ECO:0007669"/>
    <property type="project" value="UniProtKB-KW"/>
</dbReference>
<dbReference type="EC" id="1.3.5.1" evidence="5"/>
<comment type="similarity">
    <text evidence="4">Belongs to the succinate dehydrogenase/fumarate reductase iron-sulfur protein family.</text>
</comment>
<comment type="cofactor">
    <cofactor evidence="14">
        <name>[2Fe-2S] cluster</name>
        <dbReference type="ChEBI" id="CHEBI:190135"/>
    </cofactor>
</comment>
<sequence>MKIKIQRDKSIEEFKVSPSMTLLAALYEIKENQDASLTFSAGCRASVCGTCAVRVNGKEELACAYKIKGGELIEPLQYHPVLRDLKVDKNRAKETLIKTSAWLHESKEATLTHNDEKLTEKQTDCILCDSCYSACPVYAVNPDFLGPFALTRAYRYTTDKREGDAKTIIDNIQTNGVWDCTLCGECTAVCPKGIDPKMDITMLRGTSLQSGHSDPSFDTQSFGTPDFGFDPNGGF</sequence>
<dbReference type="InterPro" id="IPR017896">
    <property type="entry name" value="4Fe4S_Fe-S-bd"/>
</dbReference>
<dbReference type="Pfam" id="PF13183">
    <property type="entry name" value="Fer4_8"/>
    <property type="match status" value="1"/>
</dbReference>
<dbReference type="GO" id="GO:0009055">
    <property type="term" value="F:electron transfer activity"/>
    <property type="evidence" value="ECO:0007669"/>
    <property type="project" value="InterPro"/>
</dbReference>
<evidence type="ECO:0000259" key="17">
    <source>
        <dbReference type="PROSITE" id="PS51379"/>
    </source>
</evidence>